<dbReference type="EC" id="1.8.1.4" evidence="2 13"/>
<dbReference type="InterPro" id="IPR012999">
    <property type="entry name" value="Pyr_OxRdtase_I_AS"/>
</dbReference>
<feature type="binding site" evidence="11">
    <location>
        <position position="118"/>
    </location>
    <ligand>
        <name>FAD</name>
        <dbReference type="ChEBI" id="CHEBI:57692"/>
    </ligand>
</feature>
<feature type="binding site" evidence="11">
    <location>
        <position position="273"/>
    </location>
    <ligand>
        <name>NAD(+)</name>
        <dbReference type="ChEBI" id="CHEBI:57540"/>
    </ligand>
</feature>
<evidence type="ECO:0000259" key="15">
    <source>
        <dbReference type="Pfam" id="PF07992"/>
    </source>
</evidence>
<comment type="similarity">
    <text evidence="1 13">Belongs to the class-I pyridine nucleotide-disulfide oxidoreductase family.</text>
</comment>
<dbReference type="SUPFAM" id="SSF55424">
    <property type="entry name" value="FAD/NAD-linked reductases, dimerisation (C-terminal) domain"/>
    <property type="match status" value="1"/>
</dbReference>
<keyword evidence="6 11" id="KW-0520">NAD</keyword>
<keyword evidence="3 13" id="KW-0285">Flavoprotein</keyword>
<evidence type="ECO:0000256" key="3">
    <source>
        <dbReference type="ARBA" id="ARBA00022630"/>
    </source>
</evidence>
<keyword evidence="4 11" id="KW-0274">FAD</keyword>
<feature type="domain" description="Pyridine nucleotide-disulphide oxidoreductase dimerisation" evidence="14">
    <location>
        <begin position="348"/>
        <end position="457"/>
    </location>
</feature>
<dbReference type="GO" id="GO:0050660">
    <property type="term" value="F:flavin adenine dinucleotide binding"/>
    <property type="evidence" value="ECO:0007669"/>
    <property type="project" value="InterPro"/>
</dbReference>
<dbReference type="FunFam" id="3.30.390.30:FF:000001">
    <property type="entry name" value="Dihydrolipoyl dehydrogenase"/>
    <property type="match status" value="1"/>
</dbReference>
<keyword evidence="17" id="KW-1185">Reference proteome</keyword>
<evidence type="ECO:0000259" key="14">
    <source>
        <dbReference type="Pfam" id="PF02852"/>
    </source>
</evidence>
<evidence type="ECO:0000313" key="16">
    <source>
        <dbReference type="EMBL" id="VVM07073.1"/>
    </source>
</evidence>
<dbReference type="InterPro" id="IPR023753">
    <property type="entry name" value="FAD/NAD-binding_dom"/>
</dbReference>
<evidence type="ECO:0000256" key="6">
    <source>
        <dbReference type="ARBA" id="ARBA00023027"/>
    </source>
</evidence>
<evidence type="ECO:0000256" key="1">
    <source>
        <dbReference type="ARBA" id="ARBA00007532"/>
    </source>
</evidence>
<dbReference type="InterPro" id="IPR006258">
    <property type="entry name" value="Lipoamide_DH"/>
</dbReference>
<evidence type="ECO:0000256" key="2">
    <source>
        <dbReference type="ARBA" id="ARBA00012608"/>
    </source>
</evidence>
<feature type="binding site" evidence="11">
    <location>
        <begin position="183"/>
        <end position="190"/>
    </location>
    <ligand>
        <name>NAD(+)</name>
        <dbReference type="ChEBI" id="CHEBI:57540"/>
    </ligand>
</feature>
<protein>
    <recommendedName>
        <fullName evidence="2 13">Dihydrolipoyl dehydrogenase</fullName>
        <ecNumber evidence="2 13">1.8.1.4</ecNumber>
    </recommendedName>
</protein>
<keyword evidence="8 13" id="KW-0676">Redox-active center</keyword>
<keyword evidence="7" id="KW-1015">Disulfide bond</keyword>
<dbReference type="InterPro" id="IPR036188">
    <property type="entry name" value="FAD/NAD-bd_sf"/>
</dbReference>
<dbReference type="Proteomes" id="UP000334923">
    <property type="component" value="Unassembled WGS sequence"/>
</dbReference>
<dbReference type="GO" id="GO:0006103">
    <property type="term" value="P:2-oxoglutarate metabolic process"/>
    <property type="evidence" value="ECO:0007669"/>
    <property type="project" value="TreeGrafter"/>
</dbReference>
<dbReference type="Pfam" id="PF07992">
    <property type="entry name" value="Pyr_redox_2"/>
    <property type="match status" value="1"/>
</dbReference>
<organism evidence="16 17">
    <name type="scientific">Methylacidimicrobium tartarophylax</name>
    <dbReference type="NCBI Taxonomy" id="1041768"/>
    <lineage>
        <taxon>Bacteria</taxon>
        <taxon>Pseudomonadati</taxon>
        <taxon>Verrucomicrobiota</taxon>
        <taxon>Methylacidimicrobium</taxon>
    </lineage>
</organism>
<dbReference type="PRINTS" id="PR00368">
    <property type="entry name" value="FADPNR"/>
</dbReference>
<feature type="binding site" evidence="11">
    <location>
        <position position="206"/>
    </location>
    <ligand>
        <name>NAD(+)</name>
        <dbReference type="ChEBI" id="CHEBI:57540"/>
    </ligand>
</feature>
<dbReference type="Pfam" id="PF02852">
    <property type="entry name" value="Pyr_redox_dim"/>
    <property type="match status" value="1"/>
</dbReference>
<reference evidence="16 17" key="1">
    <citation type="submission" date="2019-09" db="EMBL/GenBank/DDBJ databases">
        <authorList>
            <person name="Cremers G."/>
        </authorList>
    </citation>
    <scope>NUCLEOTIDE SEQUENCE [LARGE SCALE GENOMIC DNA]</scope>
    <source>
        <strain evidence="16">4A</strain>
    </source>
</reference>
<dbReference type="InterPro" id="IPR004099">
    <property type="entry name" value="Pyr_nucl-diS_OxRdtase_dimer"/>
</dbReference>
<dbReference type="InterPro" id="IPR050151">
    <property type="entry name" value="Class-I_Pyr_Nuc-Dis_Oxidored"/>
</dbReference>
<keyword evidence="11" id="KW-0547">Nucleotide-binding</keyword>
<evidence type="ECO:0000256" key="13">
    <source>
        <dbReference type="RuleBase" id="RU003692"/>
    </source>
</evidence>
<evidence type="ECO:0000256" key="9">
    <source>
        <dbReference type="ARBA" id="ARBA00049187"/>
    </source>
</evidence>
<feature type="disulfide bond" description="Redox-active" evidence="12">
    <location>
        <begin position="45"/>
        <end position="50"/>
    </location>
</feature>
<feature type="binding site" evidence="11">
    <location>
        <begin position="320"/>
        <end position="323"/>
    </location>
    <ligand>
        <name>FAD</name>
        <dbReference type="ChEBI" id="CHEBI:57692"/>
    </ligand>
</feature>
<feature type="binding site" evidence="11">
    <location>
        <position position="54"/>
    </location>
    <ligand>
        <name>FAD</name>
        <dbReference type="ChEBI" id="CHEBI:57692"/>
    </ligand>
</feature>
<evidence type="ECO:0000256" key="11">
    <source>
        <dbReference type="PIRSR" id="PIRSR000350-3"/>
    </source>
</evidence>
<evidence type="ECO:0000256" key="8">
    <source>
        <dbReference type="ARBA" id="ARBA00023284"/>
    </source>
</evidence>
<accession>A0A5E6MC07</accession>
<dbReference type="GO" id="GO:0005737">
    <property type="term" value="C:cytoplasm"/>
    <property type="evidence" value="ECO:0007669"/>
    <property type="project" value="UniProtKB-ARBA"/>
</dbReference>
<dbReference type="PANTHER" id="PTHR22912">
    <property type="entry name" value="DISULFIDE OXIDOREDUCTASE"/>
    <property type="match status" value="1"/>
</dbReference>
<dbReference type="PIRSF" id="PIRSF000350">
    <property type="entry name" value="Mercury_reductase_MerA"/>
    <property type="match status" value="1"/>
</dbReference>
<evidence type="ECO:0000256" key="12">
    <source>
        <dbReference type="PIRSR" id="PIRSR000350-4"/>
    </source>
</evidence>
<dbReference type="PANTHER" id="PTHR22912:SF151">
    <property type="entry name" value="DIHYDROLIPOYL DEHYDROGENASE, MITOCHONDRIAL"/>
    <property type="match status" value="1"/>
</dbReference>
<feature type="binding site" evidence="11">
    <location>
        <position position="314"/>
    </location>
    <ligand>
        <name>FAD</name>
        <dbReference type="ChEBI" id="CHEBI:57692"/>
    </ligand>
</feature>
<name>A0A5E6MC07_9BACT</name>
<evidence type="ECO:0000256" key="4">
    <source>
        <dbReference type="ARBA" id="ARBA00022827"/>
    </source>
</evidence>
<dbReference type="InterPro" id="IPR016156">
    <property type="entry name" value="FAD/NAD-linked_Rdtase_dimer_sf"/>
</dbReference>
<dbReference type="AlphaFoldDB" id="A0A5E6MC07"/>
<dbReference type="SUPFAM" id="SSF51905">
    <property type="entry name" value="FAD/NAD(P)-binding domain"/>
    <property type="match status" value="1"/>
</dbReference>
<dbReference type="EMBL" id="CABFVA020000080">
    <property type="protein sequence ID" value="VVM07073.1"/>
    <property type="molecule type" value="Genomic_DNA"/>
</dbReference>
<dbReference type="Gene3D" id="3.50.50.60">
    <property type="entry name" value="FAD/NAD(P)-binding domain"/>
    <property type="match status" value="2"/>
</dbReference>
<gene>
    <name evidence="16" type="primary">DLD</name>
    <name evidence="16" type="synonym">lpd</name>
    <name evidence="16" type="synonym">pdhD</name>
    <name evidence="16" type="ORF">MAMT_01547</name>
</gene>
<dbReference type="NCBIfam" id="TIGR01350">
    <property type="entry name" value="lipoamide_DH"/>
    <property type="match status" value="1"/>
</dbReference>
<proteinExistence type="inferred from homology"/>
<sequence>MATNARFDLVVIGAGPGGYTAALRASELGLRTALVDRCSQLGGTCLRVGCIPSKALLSSTEAYLFARDRLPRSGIAAKGFEIDLSRLHARKEAIVEKLAKGIAFLMRQNGVQVFEGSGRIAGPHSVAVHLAEREETLETRSILLATGSEPVEFPILPFNHDRVVGSTKALSFSEAPKSLLVIGAGAIGLELGSVWSRLGSKVVVVELLPRIAAGFSPIVSKALQRELEKQEIQFLLGARVTRAEVQETEVAVQVEQGGKERTLVAERVLVAVGRKPCHEGLGLVEAGVNLTAGGRVAVNRFWQTSLPSAYAIGDLIEGPMLAHRAQAEGRAVAEFLAGKPAELHYLGIPSVIYTEPEAAAVGFSEEELRAAKRPYRRGTAYFQANGRALAAEAPEGFVTILMDESSGKIAGMEILGSHASDLIGTGALALEMGATLESLAEAVQAHPSFMESVREAAFTALRVRRSDIS</sequence>
<comment type="catalytic activity">
    <reaction evidence="9 13">
        <text>N(6)-[(R)-dihydrolipoyl]-L-lysyl-[protein] + NAD(+) = N(6)-[(R)-lipoyl]-L-lysyl-[protein] + NADH + H(+)</text>
        <dbReference type="Rhea" id="RHEA:15045"/>
        <dbReference type="Rhea" id="RHEA-COMP:10474"/>
        <dbReference type="Rhea" id="RHEA-COMP:10475"/>
        <dbReference type="ChEBI" id="CHEBI:15378"/>
        <dbReference type="ChEBI" id="CHEBI:57540"/>
        <dbReference type="ChEBI" id="CHEBI:57945"/>
        <dbReference type="ChEBI" id="CHEBI:83099"/>
        <dbReference type="ChEBI" id="CHEBI:83100"/>
        <dbReference type="EC" id="1.8.1.4"/>
    </reaction>
</comment>
<dbReference type="PROSITE" id="PS00076">
    <property type="entry name" value="PYRIDINE_REDOX_1"/>
    <property type="match status" value="1"/>
</dbReference>
<feature type="domain" description="FAD/NAD(P)-binding" evidence="15">
    <location>
        <begin position="7"/>
        <end position="329"/>
    </location>
</feature>
<comment type="miscellaneous">
    <text evidence="13">The active site is a redox-active disulfide bond.</text>
</comment>
<evidence type="ECO:0000256" key="7">
    <source>
        <dbReference type="ARBA" id="ARBA00023157"/>
    </source>
</evidence>
<evidence type="ECO:0000256" key="10">
    <source>
        <dbReference type="PIRSR" id="PIRSR000350-2"/>
    </source>
</evidence>
<dbReference type="PRINTS" id="PR00411">
    <property type="entry name" value="PNDRDTASEI"/>
</dbReference>
<dbReference type="Gene3D" id="3.30.390.30">
    <property type="match status" value="1"/>
</dbReference>
<evidence type="ECO:0000313" key="17">
    <source>
        <dbReference type="Proteomes" id="UP000334923"/>
    </source>
</evidence>
<evidence type="ECO:0000256" key="5">
    <source>
        <dbReference type="ARBA" id="ARBA00023002"/>
    </source>
</evidence>
<feature type="active site" description="Proton acceptor" evidence="10">
    <location>
        <position position="446"/>
    </location>
</feature>
<dbReference type="GO" id="GO:0004148">
    <property type="term" value="F:dihydrolipoyl dehydrogenase (NADH) activity"/>
    <property type="evidence" value="ECO:0007669"/>
    <property type="project" value="UniProtKB-EC"/>
</dbReference>
<dbReference type="InterPro" id="IPR001100">
    <property type="entry name" value="Pyr_nuc-diS_OxRdtase"/>
</dbReference>
<feature type="binding site" evidence="11">
    <location>
        <begin position="146"/>
        <end position="148"/>
    </location>
    <ligand>
        <name>FAD</name>
        <dbReference type="ChEBI" id="CHEBI:57692"/>
    </ligand>
</feature>
<comment type="cofactor">
    <cofactor evidence="11 13">
        <name>FAD</name>
        <dbReference type="ChEBI" id="CHEBI:57692"/>
    </cofactor>
    <text evidence="11 13">Binds 1 FAD per subunit.</text>
</comment>
<keyword evidence="5 13" id="KW-0560">Oxidoreductase</keyword>
<dbReference type="RefSeq" id="WP_178087005.1">
    <property type="nucleotide sequence ID" value="NZ_CABFVA020000080.1"/>
</dbReference>